<gene>
    <name evidence="2" type="ORF">CR103_06660</name>
</gene>
<dbReference type="RefSeq" id="WP_099915227.1">
    <property type="nucleotide sequence ID" value="NZ_BMHS01000010.1"/>
</dbReference>
<dbReference type="OrthoDB" id="9791837at2"/>
<name>A0A2G8T3E8_9BURK</name>
<dbReference type="Proteomes" id="UP000228593">
    <property type="component" value="Unassembled WGS sequence"/>
</dbReference>
<dbReference type="PROSITE" id="PS51819">
    <property type="entry name" value="VOC"/>
    <property type="match status" value="1"/>
</dbReference>
<sequence length="115" mass="12090">MAMRDSEESAIVHLVGDDGAHAGSTIGALDHIAFGASGIGELHARLEHSGIAFRERTVADTGVHQVFVKDPDGVTIELNYANAADVGVCNFSLTDKESVEGVFSAARPCLRRAGR</sequence>
<feature type="domain" description="VOC" evidence="1">
    <location>
        <begin position="1"/>
        <end position="81"/>
    </location>
</feature>
<dbReference type="InterPro" id="IPR029068">
    <property type="entry name" value="Glyas_Bleomycin-R_OHBP_Dase"/>
</dbReference>
<protein>
    <recommendedName>
        <fullName evidence="1">VOC domain-containing protein</fullName>
    </recommendedName>
</protein>
<comment type="caution">
    <text evidence="2">The sequence shown here is derived from an EMBL/GenBank/DDBJ whole genome shotgun (WGS) entry which is preliminary data.</text>
</comment>
<evidence type="ECO:0000313" key="2">
    <source>
        <dbReference type="EMBL" id="PIL40580.1"/>
    </source>
</evidence>
<reference evidence="2 3" key="1">
    <citation type="submission" date="2017-10" db="EMBL/GenBank/DDBJ databases">
        <title>Massilia psychrophilum sp. nov., a novel purple-pigmented bacterium isolated from Tianshan glacier, Xinjiang Municipality, China.</title>
        <authorList>
            <person name="Wang H."/>
        </authorList>
    </citation>
    <scope>NUCLEOTIDE SEQUENCE [LARGE SCALE GENOMIC DNA]</scope>
    <source>
        <strain evidence="2 3">JCM 30813</strain>
    </source>
</reference>
<organism evidence="2 3">
    <name type="scientific">Massilia psychrophila</name>
    <dbReference type="NCBI Taxonomy" id="1603353"/>
    <lineage>
        <taxon>Bacteria</taxon>
        <taxon>Pseudomonadati</taxon>
        <taxon>Pseudomonadota</taxon>
        <taxon>Betaproteobacteria</taxon>
        <taxon>Burkholderiales</taxon>
        <taxon>Oxalobacteraceae</taxon>
        <taxon>Telluria group</taxon>
        <taxon>Massilia</taxon>
    </lineage>
</organism>
<evidence type="ECO:0000259" key="1">
    <source>
        <dbReference type="PROSITE" id="PS51819"/>
    </source>
</evidence>
<dbReference type="Gene3D" id="3.10.180.10">
    <property type="entry name" value="2,3-Dihydroxybiphenyl 1,2-Dioxygenase, domain 1"/>
    <property type="match status" value="1"/>
</dbReference>
<dbReference type="Pfam" id="PF00903">
    <property type="entry name" value="Glyoxalase"/>
    <property type="match status" value="1"/>
</dbReference>
<dbReference type="SUPFAM" id="SSF54593">
    <property type="entry name" value="Glyoxalase/Bleomycin resistance protein/Dihydroxybiphenyl dioxygenase"/>
    <property type="match status" value="1"/>
</dbReference>
<keyword evidence="3" id="KW-1185">Reference proteome</keyword>
<dbReference type="InterPro" id="IPR037523">
    <property type="entry name" value="VOC_core"/>
</dbReference>
<dbReference type="AlphaFoldDB" id="A0A2G8T3E8"/>
<proteinExistence type="predicted"/>
<evidence type="ECO:0000313" key="3">
    <source>
        <dbReference type="Proteomes" id="UP000228593"/>
    </source>
</evidence>
<dbReference type="InterPro" id="IPR004360">
    <property type="entry name" value="Glyas_Fos-R_dOase_dom"/>
</dbReference>
<dbReference type="EMBL" id="PDOB01000007">
    <property type="protein sequence ID" value="PIL40580.1"/>
    <property type="molecule type" value="Genomic_DNA"/>
</dbReference>
<accession>A0A2G8T3E8</accession>